<evidence type="ECO:0000313" key="2">
    <source>
        <dbReference type="EMBL" id="OHT09033.1"/>
    </source>
</evidence>
<dbReference type="EMBL" id="MLAK01000650">
    <property type="protein sequence ID" value="OHT09033.1"/>
    <property type="molecule type" value="Genomic_DNA"/>
</dbReference>
<keyword evidence="1" id="KW-0732">Signal</keyword>
<dbReference type="RefSeq" id="XP_068362169.1">
    <property type="nucleotide sequence ID" value="XM_068502415.1"/>
</dbReference>
<feature type="chain" id="PRO_5012768947" evidence="1">
    <location>
        <begin position="21"/>
        <end position="317"/>
    </location>
</feature>
<feature type="signal peptide" evidence="1">
    <location>
        <begin position="1"/>
        <end position="20"/>
    </location>
</feature>
<organism evidence="2 3">
    <name type="scientific">Tritrichomonas foetus</name>
    <dbReference type="NCBI Taxonomy" id="1144522"/>
    <lineage>
        <taxon>Eukaryota</taxon>
        <taxon>Metamonada</taxon>
        <taxon>Parabasalia</taxon>
        <taxon>Tritrichomonadida</taxon>
        <taxon>Tritrichomonadidae</taxon>
        <taxon>Tritrichomonas</taxon>
    </lineage>
</organism>
<dbReference type="GeneID" id="94837119"/>
<dbReference type="Proteomes" id="UP000179807">
    <property type="component" value="Unassembled WGS sequence"/>
</dbReference>
<accession>A0A1J4KC86</accession>
<gene>
    <name evidence="2" type="ORF">TRFO_22183</name>
</gene>
<sequence>MFAFILSILLIFYIDDSSLSGDDSNVYVYIDGENAFPELDEDSKFSISHSSKHKHSLHHKSEQDIHKGLSKDNIETEHYIYVDGDFEERGKAYIYVDSSNKKKESFTIGYKYIDIEDDSSHDNEYIYIDGDADIDLEQHNMDYIYVDTDGSKDTAPKSGSIYVDSYPKVETNYNGYMYVDVDENHKRKHTKQFDDRHFGKAFKDEYVYIDGDGDFEVDSYQYIDVQDQGSKRHKEYIYVDGDSEENGSIYVDENADGYIYVDSDVEDNAKSGEIYLDDNDSEHFSHHSYIYIDPTEDTKVMSYQAKRQKKRITSRYH</sequence>
<keyword evidence="3" id="KW-1185">Reference proteome</keyword>
<evidence type="ECO:0000256" key="1">
    <source>
        <dbReference type="SAM" id="SignalP"/>
    </source>
</evidence>
<comment type="caution">
    <text evidence="2">The sequence shown here is derived from an EMBL/GenBank/DDBJ whole genome shotgun (WGS) entry which is preliminary data.</text>
</comment>
<evidence type="ECO:0000313" key="3">
    <source>
        <dbReference type="Proteomes" id="UP000179807"/>
    </source>
</evidence>
<name>A0A1J4KC86_9EUKA</name>
<reference evidence="2" key="1">
    <citation type="submission" date="2016-10" db="EMBL/GenBank/DDBJ databases">
        <authorList>
            <person name="Benchimol M."/>
            <person name="Almeida L.G."/>
            <person name="Vasconcelos A.T."/>
            <person name="Perreira-Neves A."/>
            <person name="Rosa I.A."/>
            <person name="Tasca T."/>
            <person name="Bogo M.R."/>
            <person name="de Souza W."/>
        </authorList>
    </citation>
    <scope>NUCLEOTIDE SEQUENCE [LARGE SCALE GENOMIC DNA]</scope>
    <source>
        <strain evidence="2">K</strain>
    </source>
</reference>
<dbReference type="VEuPathDB" id="TrichDB:TRFO_22183"/>
<protein>
    <submittedName>
        <fullName evidence="2">Uncharacterized protein</fullName>
    </submittedName>
</protein>
<proteinExistence type="predicted"/>
<dbReference type="AlphaFoldDB" id="A0A1J4KC86"/>